<keyword evidence="3" id="KW-1185">Reference proteome</keyword>
<dbReference type="EMBL" id="CP071462">
    <property type="protein sequence ID" value="QSW99373.1"/>
    <property type="molecule type" value="Genomic_DNA"/>
</dbReference>
<keyword evidence="1" id="KW-0812">Transmembrane</keyword>
<protein>
    <submittedName>
        <fullName evidence="2">Uncharacterized protein</fullName>
    </submittedName>
</protein>
<evidence type="ECO:0000313" key="3">
    <source>
        <dbReference type="Proteomes" id="UP000663203"/>
    </source>
</evidence>
<evidence type="ECO:0000313" key="2">
    <source>
        <dbReference type="EMBL" id="QSW99373.1"/>
    </source>
</evidence>
<dbReference type="GeneID" id="63189382"/>
<name>A0A8A2VBI2_9EURY</name>
<proteinExistence type="predicted"/>
<feature type="transmembrane region" description="Helical" evidence="1">
    <location>
        <begin position="21"/>
        <end position="39"/>
    </location>
</feature>
<dbReference type="KEGG" id="hakz:J0X25_18715"/>
<dbReference type="Proteomes" id="UP000663203">
    <property type="component" value="Chromosome"/>
</dbReference>
<keyword evidence="1" id="KW-1133">Transmembrane helix</keyword>
<sequence>MTRNRLRTITIADDDRARVPFAVIGVLLLVSSVTIVATLQTRSNPEIDDSTEVAVDRGEAYATSVIRQATVRATDTVVQSPVTTVASDMTGVLDPDDAFRDQTRLTIMAEVTAALEGRKQELSEGRTVAVSAPEVDDWSDPDELETAVGYVELEEEDGIMDVTISDVEFTVRDADGEVETTVTRDVTVSVGTTMMELHDRVEEYESYLNEGMIDSIQNRSGYGYDLAKRLWPLAWGKAYYDRLVSNPGDRAFENVTPNDHVEVMANDARFTAQQEVFGTQDDYGNRVMAGPFLCMAYDLSDSALDLGDTYDFDGIADKLHPDDNVSSVDDLCAEGLVSPDGELPTMPTLEELIMGLLDNVDKSGTIQGHPFADVALQEMDADLSQNDLKSDMWGPLNETSRFTEDYLEDYFGESERSRVDYEGDLDGLQDITGAFDDIRENAININGTNDVIDDVYTVRSEFVDGSITRDGGTHPLPPELDSDEYDTENYTIEETRELTSRIDTNASIEKRTTDGSDTSLDRSLVSFEFKVEMRYTTERDWNYTNTNSSTDLTKSKSRTTTYTGSYELHGEFAPGLEVSSNRVDHVLNSGGQSGPIGTATNWDDAADDVTESFFGERVDDDTDLTSWLRTRESDIESYSDFRDAIKYETSYREDVVLSPNDRGRLHSWIMNDLRDVHLETIKEIEPVEAEIMDILNPSPESPMREIENHVRGIEIRYVNGTSDFENAPDLARMEARQVYFDNIRKYVDSMAAEHEQIAQGRENLMNDLLGNFLDDVNEIINGPMDLLDEILGSGEELLQDEGGASVDTPEVLNNVNIEVDGSPTYHSSQVAVNRTEVPAVRAAGDGPLEIDEDMDFAPMGAAYDNKIGLPGFPLLPWPPLFYLQVDAWEIQIEGEYARFEVQATSGDPSVTDTTTYIREDKDVTLETPDGGEHKLGSIDPIKYENGQTILVIVPAPQFLPKGAPGVGDNQRAGAPANLCSPLWGDIGSDFTGDPEPEEGCL</sequence>
<dbReference type="AlphaFoldDB" id="A0A8A2VBI2"/>
<gene>
    <name evidence="2" type="ORF">J0X25_18715</name>
</gene>
<dbReference type="RefSeq" id="WP_207288980.1">
    <property type="nucleotide sequence ID" value="NZ_CP071462.1"/>
</dbReference>
<evidence type="ECO:0000256" key="1">
    <source>
        <dbReference type="SAM" id="Phobius"/>
    </source>
</evidence>
<reference evidence="2 3" key="1">
    <citation type="submission" date="2021-03" db="EMBL/GenBank/DDBJ databases">
        <title>Haloterrigena longa sp. nov. and Haloterrigena limicola sp. nov., extremely halophilic archaea isolated from a salt lake.</title>
        <authorList>
            <person name="Henglin C."/>
        </authorList>
    </citation>
    <scope>NUCLEOTIDE SEQUENCE [LARGE SCALE GENOMIC DNA]</scope>
    <source>
        <strain evidence="2 3">KZCA68</strain>
    </source>
</reference>
<dbReference type="InterPro" id="IPR055710">
    <property type="entry name" value="DUF7286"/>
</dbReference>
<keyword evidence="1" id="KW-0472">Membrane</keyword>
<organism evidence="2 3">
    <name type="scientific">Haloterrigena alkaliphila</name>
    <dbReference type="NCBI Taxonomy" id="2816475"/>
    <lineage>
        <taxon>Archaea</taxon>
        <taxon>Methanobacteriati</taxon>
        <taxon>Methanobacteriota</taxon>
        <taxon>Stenosarchaea group</taxon>
        <taxon>Halobacteria</taxon>
        <taxon>Halobacteriales</taxon>
        <taxon>Natrialbaceae</taxon>
        <taxon>Haloterrigena</taxon>
    </lineage>
</organism>
<accession>A0A8A2VBI2</accession>
<dbReference type="Pfam" id="PF23957">
    <property type="entry name" value="DUF7286"/>
    <property type="match status" value="3"/>
</dbReference>